<gene>
    <name evidence="2" type="ORF">Voc01_095320</name>
</gene>
<organism evidence="2 3">
    <name type="scientific">Virgisporangium ochraceum</name>
    <dbReference type="NCBI Taxonomy" id="65505"/>
    <lineage>
        <taxon>Bacteria</taxon>
        <taxon>Bacillati</taxon>
        <taxon>Actinomycetota</taxon>
        <taxon>Actinomycetes</taxon>
        <taxon>Micromonosporales</taxon>
        <taxon>Micromonosporaceae</taxon>
        <taxon>Virgisporangium</taxon>
    </lineage>
</organism>
<feature type="transmembrane region" description="Helical" evidence="1">
    <location>
        <begin position="131"/>
        <end position="150"/>
    </location>
</feature>
<accession>A0A8J4A769</accession>
<reference evidence="2" key="1">
    <citation type="submission" date="2021-01" db="EMBL/GenBank/DDBJ databases">
        <title>Whole genome shotgun sequence of Virgisporangium ochraceum NBRC 16418.</title>
        <authorList>
            <person name="Komaki H."/>
            <person name="Tamura T."/>
        </authorList>
    </citation>
    <scope>NUCLEOTIDE SEQUENCE</scope>
    <source>
        <strain evidence="2">NBRC 16418</strain>
    </source>
</reference>
<name>A0A8J4A769_9ACTN</name>
<keyword evidence="1" id="KW-0812">Transmembrane</keyword>
<evidence type="ECO:0000256" key="1">
    <source>
        <dbReference type="SAM" id="Phobius"/>
    </source>
</evidence>
<evidence type="ECO:0000313" key="3">
    <source>
        <dbReference type="Proteomes" id="UP000635606"/>
    </source>
</evidence>
<comment type="caution">
    <text evidence="2">The sequence shown here is derived from an EMBL/GenBank/DDBJ whole genome shotgun (WGS) entry which is preliminary data.</text>
</comment>
<protein>
    <submittedName>
        <fullName evidence="2">Uncharacterized protein</fullName>
    </submittedName>
</protein>
<proteinExistence type="predicted"/>
<keyword evidence="3" id="KW-1185">Reference proteome</keyword>
<sequence>MEPAVRLARSATIACRLVEALARGAVPGDGSADNRLAEGVAVFTQLDPAQLAATRRTILSGNRLRENLVTAAVGWAEAIDQALIEGRPLPPDLEPVAEGVGPDRLDPLAAQVFARVSAHEGAPAGRSPRRLILVAGAGAVAVALVAWLVVRSLGPESSDLPFSAAGFAPACEGTVFPDAPAYKGSGPHPTVVFDTDYNVQLSGKWSTVPEIYDARNGFSGAWTSANPGEIQAVACVDLEGEPEGAIKECPYNDRSRPEPTNLPMYRGEFAVRLYEARTGRLIHEAHISGEIMKCPKMVPVGATHIYSTPSPQQYIEAIGRFVDG</sequence>
<keyword evidence="1" id="KW-0472">Membrane</keyword>
<keyword evidence="1" id="KW-1133">Transmembrane helix</keyword>
<dbReference type="Proteomes" id="UP000635606">
    <property type="component" value="Unassembled WGS sequence"/>
</dbReference>
<dbReference type="EMBL" id="BOPH01000142">
    <property type="protein sequence ID" value="GIJ74615.1"/>
    <property type="molecule type" value="Genomic_DNA"/>
</dbReference>
<evidence type="ECO:0000313" key="2">
    <source>
        <dbReference type="EMBL" id="GIJ74615.1"/>
    </source>
</evidence>
<dbReference type="AlphaFoldDB" id="A0A8J4A769"/>